<organism evidence="7 8">
    <name type="scientific">Gluconacetobacter takamatsuzukensis</name>
    <dbReference type="NCBI Taxonomy" id="1286190"/>
    <lineage>
        <taxon>Bacteria</taxon>
        <taxon>Pseudomonadati</taxon>
        <taxon>Pseudomonadota</taxon>
        <taxon>Alphaproteobacteria</taxon>
        <taxon>Acetobacterales</taxon>
        <taxon>Acetobacteraceae</taxon>
        <taxon>Gluconacetobacter</taxon>
    </lineage>
</organism>
<dbReference type="GO" id="GO:0046872">
    <property type="term" value="F:metal ion binding"/>
    <property type="evidence" value="ECO:0007669"/>
    <property type="project" value="UniProtKB-KW"/>
</dbReference>
<dbReference type="PANTHER" id="PTHR10543:SF89">
    <property type="entry name" value="CAROTENOID 9,10(9',10')-CLEAVAGE DIOXYGENASE 1"/>
    <property type="match status" value="1"/>
</dbReference>
<evidence type="ECO:0000313" key="7">
    <source>
        <dbReference type="EMBL" id="MBB2204581.1"/>
    </source>
</evidence>
<dbReference type="EC" id="1.13.11.-" evidence="6"/>
<comment type="cofactor">
    <cofactor evidence="5 6">
        <name>Fe(2+)</name>
        <dbReference type="ChEBI" id="CHEBI:29033"/>
    </cofactor>
    <text evidence="5 6">Binds 1 Fe(2+) ion per subunit.</text>
</comment>
<reference evidence="7 8" key="1">
    <citation type="submission" date="2020-04" db="EMBL/GenBank/DDBJ databases">
        <title>Description of novel Gluconacetobacter.</title>
        <authorList>
            <person name="Sombolestani A."/>
        </authorList>
    </citation>
    <scope>NUCLEOTIDE SEQUENCE [LARGE SCALE GENOMIC DNA]</scope>
    <source>
        <strain evidence="7 8">LMG 27800</strain>
    </source>
</reference>
<comment type="similarity">
    <text evidence="1 6">Belongs to the carotenoid oxygenase family.</text>
</comment>
<name>A0A7W4PS58_9PROT</name>
<keyword evidence="6" id="KW-0223">Dioxygenase</keyword>
<evidence type="ECO:0000256" key="3">
    <source>
        <dbReference type="ARBA" id="ARBA00023002"/>
    </source>
</evidence>
<keyword evidence="4 5" id="KW-0408">Iron</keyword>
<comment type="caution">
    <text evidence="7">The sequence shown here is derived from an EMBL/GenBank/DDBJ whole genome shotgun (WGS) entry which is preliminary data.</text>
</comment>
<keyword evidence="3 6" id="KW-0560">Oxidoreductase</keyword>
<dbReference type="RefSeq" id="WP_182948655.1">
    <property type="nucleotide sequence ID" value="NZ_JABEQK010000003.1"/>
</dbReference>
<accession>A0A7W4PS58</accession>
<feature type="binding site" evidence="5">
    <location>
        <position position="228"/>
    </location>
    <ligand>
        <name>Fe cation</name>
        <dbReference type="ChEBI" id="CHEBI:24875"/>
        <note>catalytic</note>
    </ligand>
</feature>
<gene>
    <name evidence="7" type="ORF">HLH27_06035</name>
</gene>
<keyword evidence="8" id="KW-1185">Reference proteome</keyword>
<sequence>MGSPIETLIRETVTRGIEALAAHNRKRMPRHANPFLTGIHAPMTEERTLTELPVTGTIPAGLNGRYLRIGPNPIAPDPASYHWFTGDGMVHGLAIADGRALWYRNRWIRSNAVARARGVVPAPGPRHVFDTVNTNVVDIGGRTFALVEAGSYPVELGETLDDQRYNPFDGSLKGSFSAHPHRDPKTGEQHAICYEGRDPGTIRHVVVDAAGRVIREEPVAVKHGPMIHDCALTDRFVIILDLPVTFSMKALVAGHGFPYRWNPAHPARVGLLPRHGGQDDIIWCPVAPGYAFHVANAHDADDGSVILDLCVYDTMFGDGAQGPDARSRGLERWTIDPAGRMVAIRTLDAAPQEFPRPDERFFGRPSRHVWSLALPADPANRFIGATALYAHDLVTGERQVHDFGPNRHPGEFVFVPETPDSPEGHGWLIGFVIDMASETTDLVILDARRFSEPPVAGIRLPHRVPPGFHGNWIAGGSTP</sequence>
<evidence type="ECO:0000256" key="5">
    <source>
        <dbReference type="PIRSR" id="PIRSR604294-1"/>
    </source>
</evidence>
<evidence type="ECO:0000313" key="8">
    <source>
        <dbReference type="Proteomes" id="UP000540556"/>
    </source>
</evidence>
<feature type="binding site" evidence="5">
    <location>
        <position position="293"/>
    </location>
    <ligand>
        <name>Fe cation</name>
        <dbReference type="ChEBI" id="CHEBI:24875"/>
        <note>catalytic</note>
    </ligand>
</feature>
<evidence type="ECO:0000256" key="4">
    <source>
        <dbReference type="ARBA" id="ARBA00023004"/>
    </source>
</evidence>
<dbReference type="GO" id="GO:0010436">
    <property type="term" value="F:carotenoid dioxygenase activity"/>
    <property type="evidence" value="ECO:0007669"/>
    <property type="project" value="TreeGrafter"/>
</dbReference>
<evidence type="ECO:0000256" key="1">
    <source>
        <dbReference type="ARBA" id="ARBA00006787"/>
    </source>
</evidence>
<feature type="binding site" evidence="5">
    <location>
        <position position="179"/>
    </location>
    <ligand>
        <name>Fe cation</name>
        <dbReference type="ChEBI" id="CHEBI:24875"/>
        <note>catalytic</note>
    </ligand>
</feature>
<dbReference type="GO" id="GO:0016121">
    <property type="term" value="P:carotene catabolic process"/>
    <property type="evidence" value="ECO:0007669"/>
    <property type="project" value="TreeGrafter"/>
</dbReference>
<protein>
    <recommendedName>
        <fullName evidence="6">Dioxygenase</fullName>
        <ecNumber evidence="6">1.13.11.-</ecNumber>
    </recommendedName>
</protein>
<evidence type="ECO:0000256" key="2">
    <source>
        <dbReference type="ARBA" id="ARBA00022723"/>
    </source>
</evidence>
<dbReference type="Proteomes" id="UP000540556">
    <property type="component" value="Unassembled WGS sequence"/>
</dbReference>
<dbReference type="PANTHER" id="PTHR10543">
    <property type="entry name" value="BETA-CAROTENE DIOXYGENASE"/>
    <property type="match status" value="1"/>
</dbReference>
<evidence type="ECO:0000256" key="6">
    <source>
        <dbReference type="RuleBase" id="RU364048"/>
    </source>
</evidence>
<dbReference type="AlphaFoldDB" id="A0A7W4PS58"/>
<dbReference type="EMBL" id="JABEQK010000003">
    <property type="protein sequence ID" value="MBB2204581.1"/>
    <property type="molecule type" value="Genomic_DNA"/>
</dbReference>
<dbReference type="Pfam" id="PF03055">
    <property type="entry name" value="RPE65"/>
    <property type="match status" value="1"/>
</dbReference>
<feature type="binding site" evidence="5">
    <location>
        <position position="469"/>
    </location>
    <ligand>
        <name>Fe cation</name>
        <dbReference type="ChEBI" id="CHEBI:24875"/>
        <note>catalytic</note>
    </ligand>
</feature>
<proteinExistence type="inferred from homology"/>
<keyword evidence="2 5" id="KW-0479">Metal-binding</keyword>
<dbReference type="InterPro" id="IPR004294">
    <property type="entry name" value="Carotenoid_Oase"/>
</dbReference>